<evidence type="ECO:0008006" key="3">
    <source>
        <dbReference type="Google" id="ProtNLM"/>
    </source>
</evidence>
<accession>A0ABV0EIA7</accession>
<proteinExistence type="predicted"/>
<sequence>MIHYRRILELADEGLSIRAIAGNLRPGRPKVREVIELAKDKDLICPLSEEMDDR</sequence>
<keyword evidence="2" id="KW-1185">Reference proteome</keyword>
<name>A0ABV0EIA7_9ENTE</name>
<evidence type="ECO:0000313" key="1">
    <source>
        <dbReference type="EMBL" id="MEO1768375.1"/>
    </source>
</evidence>
<comment type="caution">
    <text evidence="1">The sequence shown here is derived from an EMBL/GenBank/DDBJ whole genome shotgun (WGS) entry which is preliminary data.</text>
</comment>
<dbReference type="Proteomes" id="UP000664357">
    <property type="component" value="Unassembled WGS sequence"/>
</dbReference>
<dbReference type="RefSeq" id="WP_242704553.1">
    <property type="nucleotide sequence ID" value="NZ_JAFREL020000001.1"/>
</dbReference>
<evidence type="ECO:0000313" key="2">
    <source>
        <dbReference type="Proteomes" id="UP000664357"/>
    </source>
</evidence>
<protein>
    <recommendedName>
        <fullName evidence="3">Transposase</fullName>
    </recommendedName>
</protein>
<organism evidence="1 2">
    <name type="scientific">Candidatus Enterococcus ferrettii</name>
    <dbReference type="NCBI Taxonomy" id="2815324"/>
    <lineage>
        <taxon>Bacteria</taxon>
        <taxon>Bacillati</taxon>
        <taxon>Bacillota</taxon>
        <taxon>Bacilli</taxon>
        <taxon>Lactobacillales</taxon>
        <taxon>Enterococcaceae</taxon>
        <taxon>Enterococcus</taxon>
    </lineage>
</organism>
<dbReference type="EMBL" id="JAFREL020000001">
    <property type="protein sequence ID" value="MEO1768375.1"/>
    <property type="molecule type" value="Genomic_DNA"/>
</dbReference>
<gene>
    <name evidence="1" type="ORF">JZO67_000286</name>
</gene>
<reference evidence="1 2" key="1">
    <citation type="submission" date="2024-02" db="EMBL/GenBank/DDBJ databases">
        <title>The Genome Sequence of Enterococcus sp. DIV0159.</title>
        <authorList>
            <person name="Earl A."/>
            <person name="Manson A."/>
            <person name="Gilmore M."/>
            <person name="Sanders J."/>
            <person name="Shea T."/>
            <person name="Howe W."/>
            <person name="Livny J."/>
            <person name="Cuomo C."/>
            <person name="Neafsey D."/>
            <person name="Birren B."/>
        </authorList>
    </citation>
    <scope>NUCLEOTIDE SEQUENCE [LARGE SCALE GENOMIC DNA]</scope>
    <source>
        <strain evidence="1 2">665A</strain>
    </source>
</reference>